<dbReference type="Pfam" id="PF10600">
    <property type="entry name" value="PDZ_assoc"/>
    <property type="match status" value="1"/>
</dbReference>
<evidence type="ECO:0000313" key="10">
    <source>
        <dbReference type="Proteomes" id="UP000694523"/>
    </source>
</evidence>
<dbReference type="GO" id="GO:0043005">
    <property type="term" value="C:neuron projection"/>
    <property type="evidence" value="ECO:0007669"/>
    <property type="project" value="InterPro"/>
</dbReference>
<dbReference type="GO" id="GO:0019901">
    <property type="term" value="F:protein kinase binding"/>
    <property type="evidence" value="ECO:0007669"/>
    <property type="project" value="TreeGrafter"/>
</dbReference>
<dbReference type="InterPro" id="IPR020590">
    <property type="entry name" value="Guanylate_kinase_CS"/>
</dbReference>
<dbReference type="InterPro" id="IPR008144">
    <property type="entry name" value="Guanylate_kin-like_dom"/>
</dbReference>
<keyword evidence="10" id="KW-1185">Reference proteome</keyword>
<evidence type="ECO:0000256" key="3">
    <source>
        <dbReference type="ARBA" id="ARBA00022443"/>
    </source>
</evidence>
<dbReference type="GO" id="GO:0035255">
    <property type="term" value="F:ionotropic glutamate receptor binding"/>
    <property type="evidence" value="ECO:0007669"/>
    <property type="project" value="TreeGrafter"/>
</dbReference>
<dbReference type="Pfam" id="PF00625">
    <property type="entry name" value="Guanylate_kin"/>
    <property type="match status" value="1"/>
</dbReference>
<feature type="domain" description="PDZ" evidence="8">
    <location>
        <begin position="173"/>
        <end position="260"/>
    </location>
</feature>
<reference evidence="9" key="2">
    <citation type="submission" date="2025-09" db="UniProtKB">
        <authorList>
            <consortium name="Ensembl"/>
        </authorList>
    </citation>
    <scope>IDENTIFICATION</scope>
</reference>
<keyword evidence="4" id="KW-0677">Repeat</keyword>
<sequence>MHITHHSFPKTQSIIQVCVAVGEKIRLTLSQLEMLVHSLPIFKWSVTCSLHVPPVLVAYVLLTEEEVQPNSEMFARLFSSSVQGNSGLGFSIAGGTDNPHIGEDPSIFITKIIPGGAAAQNGRLRVNDCIVRVNDTDVREVTHSGAVEALKDAGGLVRLCIRRRRSLSERVMDIKLVKGPKGLGFSIAGGMGNQHVPGDNSIYVTKIIEGGAAHKDGRLQIGDKLIAVNGTCLEDVSHEDAVAALKSTPDVVYLRVSKHTSLFINDSFPPPDVTNSYSPHQENHVHSPYMSGSQSVSPAPLTTPRYSPLPRTMTADEDISREPRRVVLQRGSTGLGFNIVGGEDGEGIFISFILAGGPADLCGEMRKGDRILSVNGVDLSSATHEQAAAALKNAGNSVTIVAQYRPEEYSRFEAKIHDLREQMMTSSISSSSTSLRSTQKPLFDYDGAEADSSAPSQLLGFRFGDILHVSSAGEEEWWSARHLNPPPPAAPRAEKKERSRLKTVRVNKTQDRSVSKVNYTRPVIILGLMKDRVNDDLISEFPDKFGSCVPHTTRPRRDYEVDGRDYHFMSSRELMEQEIQEHKFIEAGQYNNHLYGTSIQSVKEVADKGKHCILDVSGNAIKRLQLAGLHPIAILIKPRNIDNILEMNKRLTEEQARKTFDRAIKLEIEFTEYFTAIVQGSSLEEVYSQVKHIIEEQSGPYIWIPTKERL</sequence>
<dbReference type="SUPFAM" id="SSF52540">
    <property type="entry name" value="P-loop containing nucleoside triphosphate hydrolases"/>
    <property type="match status" value="1"/>
</dbReference>
<dbReference type="GO" id="GO:0097120">
    <property type="term" value="P:receptor localization to synapse"/>
    <property type="evidence" value="ECO:0007669"/>
    <property type="project" value="TreeGrafter"/>
</dbReference>
<dbReference type="AlphaFoldDB" id="A0A8C6UJ41"/>
<comment type="similarity">
    <text evidence="2">Belongs to the MAGUK family.</text>
</comment>
<dbReference type="Ensembl" id="ENSNMLT00000039361.1">
    <property type="protein sequence ID" value="ENSNMLP00000035341.1"/>
    <property type="gene ID" value="ENSNMLG00000014809.1"/>
</dbReference>
<feature type="region of interest" description="Disordered" evidence="6">
    <location>
        <begin position="281"/>
        <end position="312"/>
    </location>
</feature>
<proteinExistence type="inferred from homology"/>
<dbReference type="GO" id="GO:0016323">
    <property type="term" value="C:basolateral plasma membrane"/>
    <property type="evidence" value="ECO:0007669"/>
    <property type="project" value="TreeGrafter"/>
</dbReference>
<dbReference type="SMART" id="SM00072">
    <property type="entry name" value="GuKc"/>
    <property type="match status" value="1"/>
</dbReference>
<dbReference type="InterPro" id="IPR016313">
    <property type="entry name" value="DLG1-like"/>
</dbReference>
<evidence type="ECO:0000256" key="5">
    <source>
        <dbReference type="ARBA" id="ARBA00023136"/>
    </source>
</evidence>
<feature type="domain" description="PDZ" evidence="8">
    <location>
        <begin position="325"/>
        <end position="406"/>
    </location>
</feature>
<dbReference type="InterPro" id="IPR036028">
    <property type="entry name" value="SH3-like_dom_sf"/>
</dbReference>
<dbReference type="PROSITE" id="PS50106">
    <property type="entry name" value="PDZ"/>
    <property type="match status" value="3"/>
</dbReference>
<dbReference type="Gene3D" id="2.30.30.40">
    <property type="entry name" value="SH3 Domains"/>
    <property type="match status" value="1"/>
</dbReference>
<feature type="domain" description="Guanylate kinase-like" evidence="7">
    <location>
        <begin position="520"/>
        <end position="695"/>
    </location>
</feature>
<dbReference type="CDD" id="cd00071">
    <property type="entry name" value="GMPK"/>
    <property type="match status" value="1"/>
</dbReference>
<evidence type="ECO:0000256" key="6">
    <source>
        <dbReference type="SAM" id="MobiDB-lite"/>
    </source>
</evidence>
<dbReference type="Gene3D" id="3.30.63.10">
    <property type="entry name" value="Guanylate Kinase phosphate binding domain"/>
    <property type="match status" value="1"/>
</dbReference>
<evidence type="ECO:0000256" key="1">
    <source>
        <dbReference type="ARBA" id="ARBA00004170"/>
    </source>
</evidence>
<dbReference type="CDD" id="cd06724">
    <property type="entry name" value="PDZ2_Dlg1-2-4-like"/>
    <property type="match status" value="1"/>
</dbReference>
<dbReference type="Proteomes" id="UP000694523">
    <property type="component" value="Unplaced"/>
</dbReference>
<reference evidence="9" key="1">
    <citation type="submission" date="2025-08" db="UniProtKB">
        <authorList>
            <consortium name="Ensembl"/>
        </authorList>
    </citation>
    <scope>IDENTIFICATION</scope>
</reference>
<dbReference type="CDD" id="cd06723">
    <property type="entry name" value="PDZ1_Dlg1-2-4-like"/>
    <property type="match status" value="1"/>
</dbReference>
<comment type="subcellular location">
    <subcellularLocation>
        <location evidence="1">Membrane</location>
        <topology evidence="1">Peripheral membrane protein</topology>
    </subcellularLocation>
</comment>
<dbReference type="InterPro" id="IPR008145">
    <property type="entry name" value="GK/Ca_channel_bsu"/>
</dbReference>
<dbReference type="PIRSF" id="PIRSF001741">
    <property type="entry name" value="MAGUK_DLGH"/>
    <property type="match status" value="1"/>
</dbReference>
<dbReference type="InterPro" id="IPR001478">
    <property type="entry name" value="PDZ"/>
</dbReference>
<feature type="region of interest" description="Disordered" evidence="6">
    <location>
        <begin position="480"/>
        <end position="507"/>
    </location>
</feature>
<dbReference type="SUPFAM" id="SSF50156">
    <property type="entry name" value="PDZ domain-like"/>
    <property type="match status" value="3"/>
</dbReference>
<dbReference type="InterPro" id="IPR027417">
    <property type="entry name" value="P-loop_NTPase"/>
</dbReference>
<protein>
    <submittedName>
        <fullName evidence="9">Uncharacterized protein</fullName>
    </submittedName>
</protein>
<dbReference type="InterPro" id="IPR019583">
    <property type="entry name" value="DLG1-4_PDZ_assoc"/>
</dbReference>
<dbReference type="SMART" id="SM00228">
    <property type="entry name" value="PDZ"/>
    <property type="match status" value="3"/>
</dbReference>
<evidence type="ECO:0000256" key="4">
    <source>
        <dbReference type="ARBA" id="ARBA00022737"/>
    </source>
</evidence>
<keyword evidence="3" id="KW-0728">SH3 domain</keyword>
<organism evidence="9 10">
    <name type="scientific">Neogobius melanostomus</name>
    <name type="common">round goby</name>
    <dbReference type="NCBI Taxonomy" id="47308"/>
    <lineage>
        <taxon>Eukaryota</taxon>
        <taxon>Metazoa</taxon>
        <taxon>Chordata</taxon>
        <taxon>Craniata</taxon>
        <taxon>Vertebrata</taxon>
        <taxon>Euteleostomi</taxon>
        <taxon>Actinopterygii</taxon>
        <taxon>Neopterygii</taxon>
        <taxon>Teleostei</taxon>
        <taxon>Neoteleostei</taxon>
        <taxon>Acanthomorphata</taxon>
        <taxon>Gobiaria</taxon>
        <taxon>Gobiiformes</taxon>
        <taxon>Gobioidei</taxon>
        <taxon>Gobiidae</taxon>
        <taxon>Benthophilinae</taxon>
        <taxon>Neogobiini</taxon>
        <taxon>Neogobius</taxon>
    </lineage>
</organism>
<evidence type="ECO:0000313" key="9">
    <source>
        <dbReference type="Ensembl" id="ENSNMLP00000035341.1"/>
    </source>
</evidence>
<dbReference type="Gene3D" id="3.40.50.300">
    <property type="entry name" value="P-loop containing nucleotide triphosphate hydrolases"/>
    <property type="match status" value="1"/>
</dbReference>
<dbReference type="GO" id="GO:0098839">
    <property type="term" value="C:postsynaptic density membrane"/>
    <property type="evidence" value="ECO:0007669"/>
    <property type="project" value="TreeGrafter"/>
</dbReference>
<dbReference type="PANTHER" id="PTHR23119:SF5">
    <property type="entry name" value="DISKS LARGE HOMOLOG 1"/>
    <property type="match status" value="1"/>
</dbReference>
<evidence type="ECO:0000256" key="2">
    <source>
        <dbReference type="ARBA" id="ARBA00007014"/>
    </source>
</evidence>
<keyword evidence="5" id="KW-0472">Membrane</keyword>
<dbReference type="SUPFAM" id="SSF50044">
    <property type="entry name" value="SH3-domain"/>
    <property type="match status" value="1"/>
</dbReference>
<dbReference type="CDD" id="cd06795">
    <property type="entry name" value="PDZ3_Dlg1-2-4-like"/>
    <property type="match status" value="1"/>
</dbReference>
<dbReference type="InterPro" id="IPR036034">
    <property type="entry name" value="PDZ_sf"/>
</dbReference>
<dbReference type="GO" id="GO:0031594">
    <property type="term" value="C:neuromuscular junction"/>
    <property type="evidence" value="ECO:0007669"/>
    <property type="project" value="InterPro"/>
</dbReference>
<dbReference type="GO" id="GO:0007268">
    <property type="term" value="P:chemical synaptic transmission"/>
    <property type="evidence" value="ECO:0007669"/>
    <property type="project" value="InterPro"/>
</dbReference>
<dbReference type="GO" id="GO:0045197">
    <property type="term" value="P:establishment or maintenance of epithelial cell apical/basal polarity"/>
    <property type="evidence" value="ECO:0007669"/>
    <property type="project" value="TreeGrafter"/>
</dbReference>
<dbReference type="InterPro" id="IPR050614">
    <property type="entry name" value="Synaptic_Scaffolding_LAP-MAGUK"/>
</dbReference>
<dbReference type="Gene3D" id="2.30.42.10">
    <property type="match status" value="3"/>
</dbReference>
<name>A0A8C6UJ41_9GOBI</name>
<accession>A0A8C6UJ41</accession>
<feature type="domain" description="PDZ" evidence="8">
    <location>
        <begin position="83"/>
        <end position="165"/>
    </location>
</feature>
<dbReference type="GO" id="GO:0098609">
    <property type="term" value="P:cell-cell adhesion"/>
    <property type="evidence" value="ECO:0007669"/>
    <property type="project" value="TreeGrafter"/>
</dbReference>
<dbReference type="PANTHER" id="PTHR23119">
    <property type="entry name" value="DISCS LARGE"/>
    <property type="match status" value="1"/>
</dbReference>
<dbReference type="PROSITE" id="PS00856">
    <property type="entry name" value="GUANYLATE_KINASE_1"/>
    <property type="match status" value="1"/>
</dbReference>
<dbReference type="GO" id="GO:0043113">
    <property type="term" value="P:receptor clustering"/>
    <property type="evidence" value="ECO:0007669"/>
    <property type="project" value="TreeGrafter"/>
</dbReference>
<evidence type="ECO:0000259" key="8">
    <source>
        <dbReference type="PROSITE" id="PS50106"/>
    </source>
</evidence>
<evidence type="ECO:0000259" key="7">
    <source>
        <dbReference type="PROSITE" id="PS50052"/>
    </source>
</evidence>
<dbReference type="GO" id="GO:0099072">
    <property type="term" value="P:regulation of postsynaptic membrane neurotransmitter receptor levels"/>
    <property type="evidence" value="ECO:0007669"/>
    <property type="project" value="TreeGrafter"/>
</dbReference>
<dbReference type="Pfam" id="PF00595">
    <property type="entry name" value="PDZ"/>
    <property type="match status" value="3"/>
</dbReference>
<dbReference type="PROSITE" id="PS50052">
    <property type="entry name" value="GUANYLATE_KINASE_2"/>
    <property type="match status" value="1"/>
</dbReference>